<feature type="signal peptide" evidence="1">
    <location>
        <begin position="1"/>
        <end position="18"/>
    </location>
</feature>
<proteinExistence type="predicted"/>
<dbReference type="RefSeq" id="WP_115967898.1">
    <property type="nucleotide sequence ID" value="NZ_QNVT01000001.1"/>
</dbReference>
<dbReference type="AlphaFoldDB" id="A0A3D9CE50"/>
<evidence type="ECO:0000256" key="1">
    <source>
        <dbReference type="SAM" id="SignalP"/>
    </source>
</evidence>
<feature type="chain" id="PRO_5017563339" evidence="1">
    <location>
        <begin position="19"/>
        <end position="170"/>
    </location>
</feature>
<gene>
    <name evidence="2" type="ORF">DRF65_00265</name>
</gene>
<name>A0A3D9CE50_9FLAO</name>
<reference evidence="3" key="1">
    <citation type="submission" date="2018-06" db="EMBL/GenBank/DDBJ databases">
        <authorList>
            <person name="Lum Nde A."/>
            <person name="Hugo C."/>
        </authorList>
    </citation>
    <scope>NUCLEOTIDE SEQUENCE [LARGE SCALE GENOMIC DNA]</scope>
    <source>
        <strain evidence="3">1_F178</strain>
    </source>
</reference>
<organism evidence="2 3">
    <name type="scientific">Chryseobacterium pennae</name>
    <dbReference type="NCBI Taxonomy" id="2258962"/>
    <lineage>
        <taxon>Bacteria</taxon>
        <taxon>Pseudomonadati</taxon>
        <taxon>Bacteroidota</taxon>
        <taxon>Flavobacteriia</taxon>
        <taxon>Flavobacteriales</taxon>
        <taxon>Weeksellaceae</taxon>
        <taxon>Chryseobacterium group</taxon>
        <taxon>Chryseobacterium</taxon>
    </lineage>
</organism>
<protein>
    <submittedName>
        <fullName evidence="2">Uncharacterized protein</fullName>
    </submittedName>
</protein>
<sequence>MKKILLFSSLLVSIVAFGQIGVNTKDPKAMLDIKGTNYDPDGTSNDNGKATLRVDGSSNHSLDIGTLSKSPFGSYIQSLDKSSNKGLPLVLNSNGGSIGIGTTSPRGALDINRGTTNTMGLVLPTNQNSSNIINPQGGSVAIGTIIYDTTSDCIKVFKSTGWSQCLCTTP</sequence>
<evidence type="ECO:0000313" key="3">
    <source>
        <dbReference type="Proteomes" id="UP000256686"/>
    </source>
</evidence>
<dbReference type="Proteomes" id="UP000256686">
    <property type="component" value="Unassembled WGS sequence"/>
</dbReference>
<keyword evidence="1" id="KW-0732">Signal</keyword>
<comment type="caution">
    <text evidence="2">The sequence shown here is derived from an EMBL/GenBank/DDBJ whole genome shotgun (WGS) entry which is preliminary data.</text>
</comment>
<dbReference type="EMBL" id="QNVT01000001">
    <property type="protein sequence ID" value="REC64049.1"/>
    <property type="molecule type" value="Genomic_DNA"/>
</dbReference>
<accession>A0A3D9CE50</accession>
<evidence type="ECO:0000313" key="2">
    <source>
        <dbReference type="EMBL" id="REC64049.1"/>
    </source>
</evidence>
<keyword evidence="3" id="KW-1185">Reference proteome</keyword>